<protein>
    <submittedName>
        <fullName evidence="1">Uncharacterized protein</fullName>
    </submittedName>
</protein>
<comment type="caution">
    <text evidence="1">The sequence shown here is derived from an EMBL/GenBank/DDBJ whole genome shotgun (WGS) entry which is preliminary data.</text>
</comment>
<reference evidence="1 2" key="1">
    <citation type="submission" date="2015-01" db="EMBL/GenBank/DDBJ databases">
        <title>Evolution of Trichinella species and genotypes.</title>
        <authorList>
            <person name="Korhonen P.K."/>
            <person name="Edoardo P."/>
            <person name="Giuseppe L.R."/>
            <person name="Gasser R.B."/>
        </authorList>
    </citation>
    <scope>NUCLEOTIDE SEQUENCE [LARGE SCALE GENOMIC DNA]</scope>
    <source>
        <strain evidence="1">ISS37</strain>
    </source>
</reference>
<organism evidence="1 2">
    <name type="scientific">Trichinella nelsoni</name>
    <dbReference type="NCBI Taxonomy" id="6336"/>
    <lineage>
        <taxon>Eukaryota</taxon>
        <taxon>Metazoa</taxon>
        <taxon>Ecdysozoa</taxon>
        <taxon>Nematoda</taxon>
        <taxon>Enoplea</taxon>
        <taxon>Dorylaimia</taxon>
        <taxon>Trichinellida</taxon>
        <taxon>Trichinellidae</taxon>
        <taxon>Trichinella</taxon>
    </lineage>
</organism>
<evidence type="ECO:0000313" key="1">
    <source>
        <dbReference type="EMBL" id="KRX14104.1"/>
    </source>
</evidence>
<dbReference type="AlphaFoldDB" id="A0A0V0RII6"/>
<evidence type="ECO:0000313" key="2">
    <source>
        <dbReference type="Proteomes" id="UP000054630"/>
    </source>
</evidence>
<gene>
    <name evidence="1" type="ORF">T07_14374</name>
</gene>
<accession>A0A0V0RII6</accession>
<proteinExistence type="predicted"/>
<keyword evidence="2" id="KW-1185">Reference proteome</keyword>
<dbReference type="EMBL" id="JYDL01000172">
    <property type="protein sequence ID" value="KRX14104.1"/>
    <property type="molecule type" value="Genomic_DNA"/>
</dbReference>
<sequence>MLSVIPGSVWSVSFEMEYEKKPLQCLSVMRLNRSSSYHSLRSRWNMKKRPLQCLSFMRLKLSSSYHWLPWKPPQFFLILCKCCNFCFRIVIDRLQCLKSFNAKLFEKGNEYINIGNSQKQTIIHHTVVYTDELHMEAFYK</sequence>
<dbReference type="Proteomes" id="UP000054630">
    <property type="component" value="Unassembled WGS sequence"/>
</dbReference>
<name>A0A0V0RII6_9BILA</name>